<accession>A0A0D7AWB6</accession>
<organism evidence="1 2">
    <name type="scientific">Cylindrobasidium torrendii FP15055 ss-10</name>
    <dbReference type="NCBI Taxonomy" id="1314674"/>
    <lineage>
        <taxon>Eukaryota</taxon>
        <taxon>Fungi</taxon>
        <taxon>Dikarya</taxon>
        <taxon>Basidiomycota</taxon>
        <taxon>Agaricomycotina</taxon>
        <taxon>Agaricomycetes</taxon>
        <taxon>Agaricomycetidae</taxon>
        <taxon>Agaricales</taxon>
        <taxon>Marasmiineae</taxon>
        <taxon>Physalacriaceae</taxon>
        <taxon>Cylindrobasidium</taxon>
    </lineage>
</organism>
<dbReference type="Proteomes" id="UP000054007">
    <property type="component" value="Unassembled WGS sequence"/>
</dbReference>
<proteinExistence type="predicted"/>
<dbReference type="AlphaFoldDB" id="A0A0D7AWB6"/>
<keyword evidence="2" id="KW-1185">Reference proteome</keyword>
<protein>
    <submittedName>
        <fullName evidence="1">Uncharacterized protein</fullName>
    </submittedName>
</protein>
<dbReference type="EMBL" id="KN880776">
    <property type="protein sequence ID" value="KIY62512.1"/>
    <property type="molecule type" value="Genomic_DNA"/>
</dbReference>
<dbReference type="OrthoDB" id="2585251at2759"/>
<name>A0A0D7AWB6_9AGAR</name>
<evidence type="ECO:0000313" key="2">
    <source>
        <dbReference type="Proteomes" id="UP000054007"/>
    </source>
</evidence>
<dbReference type="STRING" id="1314674.A0A0D7AWB6"/>
<feature type="non-terminal residue" evidence="1">
    <location>
        <position position="1"/>
    </location>
</feature>
<reference evidence="1 2" key="1">
    <citation type="journal article" date="2015" name="Fungal Genet. Biol.">
        <title>Evolution of novel wood decay mechanisms in Agaricales revealed by the genome sequences of Fistulina hepatica and Cylindrobasidium torrendii.</title>
        <authorList>
            <person name="Floudas D."/>
            <person name="Held B.W."/>
            <person name="Riley R."/>
            <person name="Nagy L.G."/>
            <person name="Koehler G."/>
            <person name="Ransdell A.S."/>
            <person name="Younus H."/>
            <person name="Chow J."/>
            <person name="Chiniquy J."/>
            <person name="Lipzen A."/>
            <person name="Tritt A."/>
            <person name="Sun H."/>
            <person name="Haridas S."/>
            <person name="LaButti K."/>
            <person name="Ohm R.A."/>
            <person name="Kues U."/>
            <person name="Blanchette R.A."/>
            <person name="Grigoriev I.V."/>
            <person name="Minto R.E."/>
            <person name="Hibbett D.S."/>
        </authorList>
    </citation>
    <scope>NUCLEOTIDE SEQUENCE [LARGE SCALE GENOMIC DNA]</scope>
    <source>
        <strain evidence="1 2">FP15055 ss-10</strain>
    </source>
</reference>
<evidence type="ECO:0000313" key="1">
    <source>
        <dbReference type="EMBL" id="KIY62512.1"/>
    </source>
</evidence>
<sequence length="347" mass="37893">TSGGTARKLLGHARQFLTRAVVHLTTPGIGAVPSSVRAVHGGLHGIARIPPIQQRMGALTRHVLSQPLPPRFMPRGPVVPRSVTQVGLGSVRNFTSGRALFENVVQNVPIAGRAVVEADWNVHTLQKERASMKMALKPKSKAPKAVKENIRMPPIQAPSSSKTEEPKAQEYEQYFAAPEPKPVTTVMLIPLAPTPTERMPLPTHTSPHDSLLPLPTLASMHNAHELHAIRVSSLFSRLDAARVWDKGVRTSAYSSRPSSDGVCTILKIEFEGWTEAEVRGVIGESGTGWCELEEVRHDEDDDMSSVFSGEDNHDDLGRVFSEPSHSVLLPTLDFSADFAQRSFSRTP</sequence>
<feature type="non-terminal residue" evidence="1">
    <location>
        <position position="347"/>
    </location>
</feature>
<gene>
    <name evidence="1" type="ORF">CYLTODRAFT_317210</name>
</gene>